<sequence>MQSKSFDRRPVCNAQ</sequence>
<dbReference type="EMBL" id="GBRH01205839">
    <property type="protein sequence ID" value="JAD92056.1"/>
    <property type="molecule type" value="Transcribed_RNA"/>
</dbReference>
<evidence type="ECO:0000313" key="1">
    <source>
        <dbReference type="EMBL" id="JAD92056.1"/>
    </source>
</evidence>
<protein>
    <submittedName>
        <fullName evidence="1">TIDP3108</fullName>
    </submittedName>
</protein>
<proteinExistence type="predicted"/>
<accession>A0A0A9DWA0</accession>
<reference evidence="1" key="1">
    <citation type="submission" date="2014-09" db="EMBL/GenBank/DDBJ databases">
        <authorList>
            <person name="Magalhaes I.L.F."/>
            <person name="Oliveira U."/>
            <person name="Santos F.R."/>
            <person name="Vidigal T.H.D.A."/>
            <person name="Brescovit A.D."/>
            <person name="Santos A.J."/>
        </authorList>
    </citation>
    <scope>NUCLEOTIDE SEQUENCE</scope>
    <source>
        <tissue evidence="1">Shoot tissue taken approximately 20 cm above the soil surface</tissue>
    </source>
</reference>
<organism evidence="1">
    <name type="scientific">Arundo donax</name>
    <name type="common">Giant reed</name>
    <name type="synonym">Donax arundinaceus</name>
    <dbReference type="NCBI Taxonomy" id="35708"/>
    <lineage>
        <taxon>Eukaryota</taxon>
        <taxon>Viridiplantae</taxon>
        <taxon>Streptophyta</taxon>
        <taxon>Embryophyta</taxon>
        <taxon>Tracheophyta</taxon>
        <taxon>Spermatophyta</taxon>
        <taxon>Magnoliopsida</taxon>
        <taxon>Liliopsida</taxon>
        <taxon>Poales</taxon>
        <taxon>Poaceae</taxon>
        <taxon>PACMAD clade</taxon>
        <taxon>Arundinoideae</taxon>
        <taxon>Arundineae</taxon>
        <taxon>Arundo</taxon>
    </lineage>
</organism>
<name>A0A0A9DWA0_ARUDO</name>
<reference evidence="1" key="2">
    <citation type="journal article" date="2015" name="Data Brief">
        <title>Shoot transcriptome of the giant reed, Arundo donax.</title>
        <authorList>
            <person name="Barrero R.A."/>
            <person name="Guerrero F.D."/>
            <person name="Moolhuijzen P."/>
            <person name="Goolsby J.A."/>
            <person name="Tidwell J."/>
            <person name="Bellgard S.E."/>
            <person name="Bellgard M.I."/>
        </authorList>
    </citation>
    <scope>NUCLEOTIDE SEQUENCE</scope>
    <source>
        <tissue evidence="1">Shoot tissue taken approximately 20 cm above the soil surface</tissue>
    </source>
</reference>